<sequence length="73" mass="8172">MTSLRLNSKYYVIPNAVRDLLNGVLCLHLGILRRVQDEVTSTQFKELRHPEYNEGSPECGIVPAFGDPSLRSG</sequence>
<protein>
    <submittedName>
        <fullName evidence="1">Uncharacterized protein</fullName>
    </submittedName>
</protein>
<name>A0ABS1W6Q9_9GAMM</name>
<evidence type="ECO:0000313" key="2">
    <source>
        <dbReference type="Proteomes" id="UP000809910"/>
    </source>
</evidence>
<comment type="caution">
    <text evidence="1">The sequence shown here is derived from an EMBL/GenBank/DDBJ whole genome shotgun (WGS) entry which is preliminary data.</text>
</comment>
<gene>
    <name evidence="1" type="ORF">I5282_00510</name>
</gene>
<dbReference type="RefSeq" id="WP_203113848.1">
    <property type="nucleotide sequence ID" value="NZ_JADWVM010000001.1"/>
</dbReference>
<dbReference type="Proteomes" id="UP000809910">
    <property type="component" value="Unassembled WGS sequence"/>
</dbReference>
<organism evidence="1 2">
    <name type="scientific">Legionella bononiensis</name>
    <dbReference type="NCBI Taxonomy" id="2793102"/>
    <lineage>
        <taxon>Bacteria</taxon>
        <taxon>Pseudomonadati</taxon>
        <taxon>Pseudomonadota</taxon>
        <taxon>Gammaproteobacteria</taxon>
        <taxon>Legionellales</taxon>
        <taxon>Legionellaceae</taxon>
        <taxon>Legionella</taxon>
    </lineage>
</organism>
<keyword evidence="2" id="KW-1185">Reference proteome</keyword>
<accession>A0ABS1W6Q9</accession>
<proteinExistence type="predicted"/>
<dbReference type="EMBL" id="JADWVN010000002">
    <property type="protein sequence ID" value="MBL7525048.1"/>
    <property type="molecule type" value="Genomic_DNA"/>
</dbReference>
<reference evidence="1 2" key="1">
    <citation type="submission" date="2020-12" db="EMBL/GenBank/DDBJ databases">
        <title>WGS of Legionella: environmental sample.</title>
        <authorList>
            <person name="Cristino S."/>
            <person name="Girolamini L."/>
            <person name="Salaris S."/>
            <person name="Pascale M.R."/>
            <person name="Mazzotta M."/>
            <person name="Orsini M."/>
            <person name="Grottola A."/>
        </authorList>
    </citation>
    <scope>NUCLEOTIDE SEQUENCE [LARGE SCALE GENOMIC DNA]</scope>
    <source>
        <strain evidence="1 2">30cs62</strain>
    </source>
</reference>
<evidence type="ECO:0000313" key="1">
    <source>
        <dbReference type="EMBL" id="MBL7525048.1"/>
    </source>
</evidence>